<evidence type="ECO:0000313" key="2">
    <source>
        <dbReference type="Proteomes" id="UP000286791"/>
    </source>
</evidence>
<reference evidence="1 2" key="1">
    <citation type="journal article" date="2019" name="Appl. Environ. Microbiol.">
        <title>Population genetics and characterization of Campylobacter jejuni isolates in western jackdaws and game birds in Finland.</title>
        <authorList>
            <person name="Kovanen S."/>
            <person name="Rossi M."/>
            <person name="Pohja-Mykra M."/>
            <person name="Nieminen T."/>
            <person name="Raunio-Saarnisto M."/>
            <person name="Sauvala M."/>
            <person name="Fredriksson-Ahomaa M."/>
            <person name="Hanninen M.L."/>
            <person name="Kivisto R."/>
        </authorList>
    </citation>
    <scope>NUCLEOTIDE SEQUENCE [LARGE SCALE GENOMIC DNA]</scope>
    <source>
        <strain evidence="1 2">CB304</strain>
    </source>
</reference>
<dbReference type="Proteomes" id="UP000286791">
    <property type="component" value="Unassembled WGS sequence"/>
</dbReference>
<dbReference type="AlphaFoldDB" id="A0A431FVM3"/>
<organism evidence="1 2">
    <name type="scientific">Campylobacter jejuni</name>
    <dbReference type="NCBI Taxonomy" id="197"/>
    <lineage>
        <taxon>Bacteria</taxon>
        <taxon>Pseudomonadati</taxon>
        <taxon>Campylobacterota</taxon>
        <taxon>Epsilonproteobacteria</taxon>
        <taxon>Campylobacterales</taxon>
        <taxon>Campylobacteraceae</taxon>
        <taxon>Campylobacter</taxon>
    </lineage>
</organism>
<protein>
    <submittedName>
        <fullName evidence="1">Uncharacterized protein</fullName>
    </submittedName>
</protein>
<dbReference type="RefSeq" id="WP_126237151.1">
    <property type="nucleotide sequence ID" value="NZ_PRCE01000103.1"/>
</dbReference>
<gene>
    <name evidence="1" type="ORF">C3H48_08485</name>
</gene>
<dbReference type="EMBL" id="PRCE01000103">
    <property type="protein sequence ID" value="RTJ97559.1"/>
    <property type="molecule type" value="Genomic_DNA"/>
</dbReference>
<sequence length="116" mass="13769">MKNENLREKINSLSKKEWKEFLFLREHVKSQNLGKTCEASDIFLKDIKDGEIYASYIPCDDGARVELRKIVYLEDGEFEEETLKSVEIQKNYDLQGDDITDYYALELYKIIENFKK</sequence>
<comment type="caution">
    <text evidence="1">The sequence shown here is derived from an EMBL/GenBank/DDBJ whole genome shotgun (WGS) entry which is preliminary data.</text>
</comment>
<accession>A0A431FVM3</accession>
<proteinExistence type="predicted"/>
<evidence type="ECO:0000313" key="1">
    <source>
        <dbReference type="EMBL" id="RTJ97559.1"/>
    </source>
</evidence>
<name>A0A431FVM3_CAMJU</name>